<evidence type="ECO:0000313" key="12">
    <source>
        <dbReference type="EMBL" id="MDR6512586.1"/>
    </source>
</evidence>
<proteinExistence type="inferred from homology"/>
<dbReference type="CDD" id="cd06563">
    <property type="entry name" value="GH20_chitobiase-like"/>
    <property type="match status" value="1"/>
</dbReference>
<dbReference type="Gene3D" id="3.30.379.10">
    <property type="entry name" value="Chitobiase/beta-hexosaminidase domain 2-like"/>
    <property type="match status" value="1"/>
</dbReference>
<comment type="catalytic activity">
    <reaction evidence="1">
        <text>Hydrolysis of terminal non-reducing N-acetyl-D-hexosamine residues in N-acetyl-beta-D-hexosaminides.</text>
        <dbReference type="EC" id="3.2.1.52"/>
    </reaction>
</comment>
<dbReference type="RefSeq" id="WP_309806089.1">
    <property type="nucleotide sequence ID" value="NZ_JAVDRD010000010.1"/>
</dbReference>
<dbReference type="PRINTS" id="PR00738">
    <property type="entry name" value="GLHYDRLASE20"/>
</dbReference>
<dbReference type="PANTHER" id="PTHR22600">
    <property type="entry name" value="BETA-HEXOSAMINIDASE"/>
    <property type="match status" value="1"/>
</dbReference>
<name>A0ABU1MRF4_9SPHN</name>
<evidence type="ECO:0000256" key="1">
    <source>
        <dbReference type="ARBA" id="ARBA00001231"/>
    </source>
</evidence>
<reference evidence="12 13" key="1">
    <citation type="submission" date="2023-07" db="EMBL/GenBank/DDBJ databases">
        <title>Sorghum-associated microbial communities from plants grown in Nebraska, USA.</title>
        <authorList>
            <person name="Schachtman D."/>
        </authorList>
    </citation>
    <scope>NUCLEOTIDE SEQUENCE [LARGE SCALE GENOMIC DNA]</scope>
    <source>
        <strain evidence="12 13">DS1027</strain>
    </source>
</reference>
<dbReference type="Gene3D" id="3.20.20.80">
    <property type="entry name" value="Glycosidases"/>
    <property type="match status" value="1"/>
</dbReference>
<evidence type="ECO:0000256" key="6">
    <source>
        <dbReference type="ARBA" id="ARBA00030512"/>
    </source>
</evidence>
<gene>
    <name evidence="12" type="ORF">J2792_003471</name>
</gene>
<dbReference type="InterPro" id="IPR017853">
    <property type="entry name" value="GH"/>
</dbReference>
<evidence type="ECO:0000256" key="8">
    <source>
        <dbReference type="SAM" id="SignalP"/>
    </source>
</evidence>
<feature type="domain" description="GH29D-like beta-sandwich" evidence="11">
    <location>
        <begin position="566"/>
        <end position="615"/>
    </location>
</feature>
<dbReference type="InterPro" id="IPR059177">
    <property type="entry name" value="GH29D-like_dom"/>
</dbReference>
<sequence>MMVAGSNGRGSRARAGMAALAVGLALAVSPVALAAPSHGPAALPLVPWPAQVVPGKGALVLANGATLAVPPGDAAAKAAATLLAARLSAQHGLSLRVVEGDKGTVRFVRGGKASDEAYALAVSASGAVITASGDHGLLYGAMSLEQLAGVPGKSGAAVRVPAVAVTDAPRFAWRGLMIDTARHFQPIQSIRAVIDGMVAVKLNVLHLHLTDDQGWRFEVKKYPRLTQVGAWRTQPDTGQGPDADKGARSGGFYTQAELRALVAYAAARGITVVPEIDLPGHAQALVAAYPELGVLGGTPPVSGDWGVNPYLFNPGPQGMAFVKDVLDELMAVFPSTFIHLGGDEAVKDQWERAPQVQAQMRALGIKTENGLQSWMIDQLGGYLAQHGRRLIGWDEILEGGLPPSASVMSWRGEAGAVDAANAGHDVVLSPAPNLYLDNLQSDRGDAPPGRIAIQTLEAVYRYDPMPKGIDARKAAHVLGAQANAWSEYIVTPWQMQHKIFPRIGALAESVWSNPAQAKDYPGFLARLDPQMRRWRQAGLEVADSALAVYFKIAGTRSAALDAKRLTVALATQAPYGTIRYTLDGKPPTARARAYAAPLAVAPGTVIMAADFAADGAALSAPRRFDATRDTLLTTANGALSACPRGALGLRVPLNADATGNAPAFNVNIFDACVADDHAPLAHAKAITVKVARLPRNYGLAHDQHAVIARYATSPFGELVVSAGCRAAEKAANDQQKEHDPMPGARVLATWPLPDPAKAPQQFALDADLPQLGLADESDVCFQFTASPAGPFYTVEQVQWHETPRGAAK</sequence>
<feature type="domain" description="Glycoside hydrolase family 20 catalytic" evidence="9">
    <location>
        <begin position="171"/>
        <end position="513"/>
    </location>
</feature>
<comment type="similarity">
    <text evidence="2">Belongs to the glycosyl hydrolase 20 family.</text>
</comment>
<dbReference type="InterPro" id="IPR015882">
    <property type="entry name" value="HEX_bac_N"/>
</dbReference>
<evidence type="ECO:0000256" key="5">
    <source>
        <dbReference type="ARBA" id="ARBA00023295"/>
    </source>
</evidence>
<feature type="signal peptide" evidence="8">
    <location>
        <begin position="1"/>
        <end position="34"/>
    </location>
</feature>
<evidence type="ECO:0000259" key="9">
    <source>
        <dbReference type="Pfam" id="PF00728"/>
    </source>
</evidence>
<evidence type="ECO:0000259" key="10">
    <source>
        <dbReference type="Pfam" id="PF02838"/>
    </source>
</evidence>
<dbReference type="EMBL" id="JAVDRD010000010">
    <property type="protein sequence ID" value="MDR6512586.1"/>
    <property type="molecule type" value="Genomic_DNA"/>
</dbReference>
<feature type="chain" id="PRO_5046824911" description="beta-N-acetylhexosaminidase" evidence="8">
    <location>
        <begin position="35"/>
        <end position="808"/>
    </location>
</feature>
<dbReference type="SUPFAM" id="SSF55545">
    <property type="entry name" value="beta-N-acetylhexosaminidase-like domain"/>
    <property type="match status" value="1"/>
</dbReference>
<evidence type="ECO:0000256" key="3">
    <source>
        <dbReference type="ARBA" id="ARBA00012663"/>
    </source>
</evidence>
<keyword evidence="5 12" id="KW-0326">Glycosidase</keyword>
<dbReference type="SUPFAM" id="SSF51445">
    <property type="entry name" value="(Trans)glycosidases"/>
    <property type="match status" value="1"/>
</dbReference>
<evidence type="ECO:0000256" key="4">
    <source>
        <dbReference type="ARBA" id="ARBA00022801"/>
    </source>
</evidence>
<keyword evidence="8" id="KW-0732">Signal</keyword>
<protein>
    <recommendedName>
        <fullName evidence="3">beta-N-acetylhexosaminidase</fullName>
        <ecNumber evidence="3">3.2.1.52</ecNumber>
    </recommendedName>
    <alternativeName>
        <fullName evidence="6">Beta-N-acetylhexosaminidase</fullName>
    </alternativeName>
    <alternativeName>
        <fullName evidence="7">N-acetyl-beta-glucosaminidase</fullName>
    </alternativeName>
</protein>
<keyword evidence="13" id="KW-1185">Reference proteome</keyword>
<comment type="caution">
    <text evidence="12">The sequence shown here is derived from an EMBL/GenBank/DDBJ whole genome shotgun (WGS) entry which is preliminary data.</text>
</comment>
<organism evidence="12 13">
    <name type="scientific">Novosphingobium capsulatum</name>
    <dbReference type="NCBI Taxonomy" id="13688"/>
    <lineage>
        <taxon>Bacteria</taxon>
        <taxon>Pseudomonadati</taxon>
        <taxon>Pseudomonadota</taxon>
        <taxon>Alphaproteobacteria</taxon>
        <taxon>Sphingomonadales</taxon>
        <taxon>Sphingomonadaceae</taxon>
        <taxon>Novosphingobium</taxon>
    </lineage>
</organism>
<dbReference type="Pfam" id="PF00728">
    <property type="entry name" value="Glyco_hydro_20"/>
    <property type="match status" value="1"/>
</dbReference>
<keyword evidence="4 12" id="KW-0378">Hydrolase</keyword>
<dbReference type="InterPro" id="IPR025705">
    <property type="entry name" value="Beta_hexosaminidase_sua/sub"/>
</dbReference>
<dbReference type="GO" id="GO:0004563">
    <property type="term" value="F:beta-N-acetylhexosaminidase activity"/>
    <property type="evidence" value="ECO:0007669"/>
    <property type="project" value="UniProtKB-EC"/>
</dbReference>
<evidence type="ECO:0000259" key="11">
    <source>
        <dbReference type="Pfam" id="PF13290"/>
    </source>
</evidence>
<dbReference type="Pfam" id="PF13290">
    <property type="entry name" value="CHB_HEX_C_1"/>
    <property type="match status" value="1"/>
</dbReference>
<dbReference type="InterPro" id="IPR029018">
    <property type="entry name" value="Hex-like_dom2"/>
</dbReference>
<evidence type="ECO:0000256" key="7">
    <source>
        <dbReference type="ARBA" id="ARBA00033000"/>
    </source>
</evidence>
<accession>A0ABU1MRF4</accession>
<feature type="domain" description="Beta-hexosaminidase bacterial type N-terminal" evidence="10">
    <location>
        <begin position="44"/>
        <end position="168"/>
    </location>
</feature>
<dbReference type="PANTHER" id="PTHR22600:SF57">
    <property type="entry name" value="BETA-N-ACETYLHEXOSAMINIDASE"/>
    <property type="match status" value="1"/>
</dbReference>
<dbReference type="Pfam" id="PF02838">
    <property type="entry name" value="Glyco_hydro_20b"/>
    <property type="match status" value="1"/>
</dbReference>
<dbReference type="Proteomes" id="UP001184150">
    <property type="component" value="Unassembled WGS sequence"/>
</dbReference>
<evidence type="ECO:0000256" key="2">
    <source>
        <dbReference type="ARBA" id="ARBA00006285"/>
    </source>
</evidence>
<dbReference type="EC" id="3.2.1.52" evidence="3"/>
<evidence type="ECO:0000313" key="13">
    <source>
        <dbReference type="Proteomes" id="UP001184150"/>
    </source>
</evidence>
<dbReference type="InterPro" id="IPR015883">
    <property type="entry name" value="Glyco_hydro_20_cat"/>
</dbReference>